<feature type="non-terminal residue" evidence="4">
    <location>
        <position position="1"/>
    </location>
</feature>
<dbReference type="SUPFAM" id="SSF54631">
    <property type="entry name" value="CBS-domain pair"/>
    <property type="match status" value="1"/>
</dbReference>
<feature type="transmembrane region" description="Helical" evidence="2">
    <location>
        <begin position="20"/>
        <end position="44"/>
    </location>
</feature>
<evidence type="ECO:0000256" key="2">
    <source>
        <dbReference type="SAM" id="Phobius"/>
    </source>
</evidence>
<accession>X1I5R8</accession>
<comment type="caution">
    <text evidence="4">The sequence shown here is derived from an EMBL/GenBank/DDBJ whole genome shotgun (WGS) entry which is preliminary data.</text>
</comment>
<evidence type="ECO:0000313" key="4">
    <source>
        <dbReference type="EMBL" id="GAH64640.1"/>
    </source>
</evidence>
<keyword evidence="2" id="KW-0472">Membrane</keyword>
<protein>
    <recommendedName>
        <fullName evidence="3">CBS domain-containing protein</fullName>
    </recommendedName>
</protein>
<dbReference type="Pfam" id="PF00571">
    <property type="entry name" value="CBS"/>
    <property type="match status" value="2"/>
</dbReference>
<dbReference type="AlphaFoldDB" id="X1I5R8"/>
<feature type="domain" description="CBS" evidence="3">
    <location>
        <begin position="75"/>
        <end position="131"/>
    </location>
</feature>
<reference evidence="4" key="1">
    <citation type="journal article" date="2014" name="Front. Microbiol.">
        <title>High frequency of phylogenetically diverse reductive dehalogenase-homologous genes in deep subseafloor sedimentary metagenomes.</title>
        <authorList>
            <person name="Kawai M."/>
            <person name="Futagami T."/>
            <person name="Toyoda A."/>
            <person name="Takaki Y."/>
            <person name="Nishi S."/>
            <person name="Hori S."/>
            <person name="Arai W."/>
            <person name="Tsubouchi T."/>
            <person name="Morono Y."/>
            <person name="Uchiyama I."/>
            <person name="Ito T."/>
            <person name="Fujiyama A."/>
            <person name="Inagaki F."/>
            <person name="Takami H."/>
        </authorList>
    </citation>
    <scope>NUCLEOTIDE SEQUENCE</scope>
    <source>
        <strain evidence="4">Expedition CK06-06</strain>
    </source>
</reference>
<dbReference type="PANTHER" id="PTHR43080:SF2">
    <property type="entry name" value="CBS DOMAIN-CONTAINING PROTEIN"/>
    <property type="match status" value="1"/>
</dbReference>
<gene>
    <name evidence="4" type="ORF">S03H2_52264</name>
</gene>
<proteinExistence type="predicted"/>
<dbReference type="InterPro" id="IPR046342">
    <property type="entry name" value="CBS_dom_sf"/>
</dbReference>
<evidence type="ECO:0000256" key="1">
    <source>
        <dbReference type="ARBA" id="ARBA00023122"/>
    </source>
</evidence>
<name>X1I5R8_9ZZZZ</name>
<dbReference type="PROSITE" id="PS51371">
    <property type="entry name" value="CBS"/>
    <property type="match status" value="2"/>
</dbReference>
<keyword evidence="2" id="KW-1133">Transmembrane helix</keyword>
<dbReference type="Gene3D" id="3.10.580.10">
    <property type="entry name" value="CBS-domain"/>
    <property type="match status" value="2"/>
</dbReference>
<dbReference type="PANTHER" id="PTHR43080">
    <property type="entry name" value="CBS DOMAIN-CONTAINING PROTEIN CBSX3, MITOCHONDRIAL"/>
    <property type="match status" value="1"/>
</dbReference>
<dbReference type="SMART" id="SM00116">
    <property type="entry name" value="CBS"/>
    <property type="match status" value="2"/>
</dbReference>
<dbReference type="EMBL" id="BARU01033199">
    <property type="protein sequence ID" value="GAH64640.1"/>
    <property type="molecule type" value="Genomic_DNA"/>
</dbReference>
<organism evidence="4">
    <name type="scientific">marine sediment metagenome</name>
    <dbReference type="NCBI Taxonomy" id="412755"/>
    <lineage>
        <taxon>unclassified sequences</taxon>
        <taxon>metagenomes</taxon>
        <taxon>ecological metagenomes</taxon>
    </lineage>
</organism>
<keyword evidence="1" id="KW-0129">CBS domain</keyword>
<dbReference type="InterPro" id="IPR000644">
    <property type="entry name" value="CBS_dom"/>
</dbReference>
<sequence length="206" mass="23080">WRGDLRRATATAASIGRGLGAVMIGLGVLMFLMTWAIGPLWLVFIGMFMRHAAQASYQQVAIREALSGLAVRDILQKQVIWVEPDLTLERLVDEYFFRYRFRSFPVLEEGWLVGMISLKDVQGVPRAEWPGTPVGEALHRVREENLVRPDDSLVDAFRKMMSEDTGHLPVVEGDRLCGIVTRHDMMNLIQIKTDLAEAGATGRNGS</sequence>
<evidence type="ECO:0000259" key="3">
    <source>
        <dbReference type="PROSITE" id="PS51371"/>
    </source>
</evidence>
<dbReference type="InterPro" id="IPR051257">
    <property type="entry name" value="Diverse_CBS-Domain"/>
</dbReference>
<keyword evidence="2" id="KW-0812">Transmembrane</keyword>
<feature type="domain" description="CBS" evidence="3">
    <location>
        <begin position="140"/>
        <end position="195"/>
    </location>
</feature>